<sequence>MAVQAQNASQKIGILGGTFDPPHLGHIKLATHFSKLLHLDQLLLIPSGEPWQKGVDITPANIRLQLTQAAGLDLAQAFIHSKINTAITVDRIEIERSGPSYAIDTAKALRAHWGMDASLIWLMGADAFNQLPTWNSWKHLLNYVNLAVASRPNHPMGTEIQPELTEFLNQHLCIDPETLENSRFGRIYIDDSLAVDLSSTHLRNQLNRADRSLITPEHIPARTLERITTLGLYKQSS</sequence>
<proteinExistence type="inferred from homology"/>
<keyword evidence="14" id="KW-1185">Reference proteome</keyword>
<dbReference type="GO" id="GO:0005524">
    <property type="term" value="F:ATP binding"/>
    <property type="evidence" value="ECO:0007669"/>
    <property type="project" value="UniProtKB-KW"/>
</dbReference>
<comment type="function">
    <text evidence="1 11">Catalyzes the reversible adenylation of nicotinate mononucleotide (NaMN) to nicotinic acid adenine dinucleotide (NaAD).</text>
</comment>
<evidence type="ECO:0000256" key="5">
    <source>
        <dbReference type="ARBA" id="ARBA00022679"/>
    </source>
</evidence>
<dbReference type="Proteomes" id="UP000500806">
    <property type="component" value="Chromosome"/>
</dbReference>
<dbReference type="KEGG" id="pani:DCO16_02890"/>
<dbReference type="HAMAP" id="MF_00244">
    <property type="entry name" value="NaMN_adenylyltr"/>
    <property type="match status" value="1"/>
</dbReference>
<reference evidence="13 14" key="1">
    <citation type="submission" date="2018-04" db="EMBL/GenBank/DDBJ databases">
        <title>Polynucleobacter sp. LimPoW16 genome.</title>
        <authorList>
            <person name="Hahn M.W."/>
        </authorList>
    </citation>
    <scope>NUCLEOTIDE SEQUENCE [LARGE SCALE GENOMIC DNA]</scope>
    <source>
        <strain evidence="13 14">LimPoW16</strain>
    </source>
</reference>
<dbReference type="NCBIfam" id="TIGR00482">
    <property type="entry name" value="nicotinate (nicotinamide) nucleotide adenylyltransferase"/>
    <property type="match status" value="1"/>
</dbReference>
<name>A0A6M9Q1I6_9BURK</name>
<dbReference type="UniPathway" id="UPA00253">
    <property type="reaction ID" value="UER00332"/>
</dbReference>
<dbReference type="InterPro" id="IPR014729">
    <property type="entry name" value="Rossmann-like_a/b/a_fold"/>
</dbReference>
<comment type="similarity">
    <text evidence="3 11">Belongs to the NadD family.</text>
</comment>
<dbReference type="GO" id="GO:0004515">
    <property type="term" value="F:nicotinate-nucleotide adenylyltransferase activity"/>
    <property type="evidence" value="ECO:0007669"/>
    <property type="project" value="UniProtKB-UniRule"/>
</dbReference>
<evidence type="ECO:0000256" key="6">
    <source>
        <dbReference type="ARBA" id="ARBA00022695"/>
    </source>
</evidence>
<evidence type="ECO:0000313" key="13">
    <source>
        <dbReference type="EMBL" id="QKM62113.1"/>
    </source>
</evidence>
<dbReference type="InterPro" id="IPR005248">
    <property type="entry name" value="NadD/NMNAT"/>
</dbReference>
<dbReference type="AlphaFoldDB" id="A0A6M9Q1I6"/>
<dbReference type="Gene3D" id="3.40.50.620">
    <property type="entry name" value="HUPs"/>
    <property type="match status" value="1"/>
</dbReference>
<accession>A0A6M9Q1I6</accession>
<evidence type="ECO:0000256" key="8">
    <source>
        <dbReference type="ARBA" id="ARBA00022840"/>
    </source>
</evidence>
<dbReference type="NCBIfam" id="TIGR00125">
    <property type="entry name" value="cyt_tran_rel"/>
    <property type="match status" value="1"/>
</dbReference>
<feature type="domain" description="Cytidyltransferase-like" evidence="12">
    <location>
        <begin position="14"/>
        <end position="204"/>
    </location>
</feature>
<dbReference type="GO" id="GO:0009435">
    <property type="term" value="P:NAD+ biosynthetic process"/>
    <property type="evidence" value="ECO:0007669"/>
    <property type="project" value="UniProtKB-UniRule"/>
</dbReference>
<evidence type="ECO:0000256" key="3">
    <source>
        <dbReference type="ARBA" id="ARBA00009014"/>
    </source>
</evidence>
<dbReference type="Pfam" id="PF01467">
    <property type="entry name" value="CTP_transf_like"/>
    <property type="match status" value="1"/>
</dbReference>
<gene>
    <name evidence="11 13" type="primary">nadD</name>
    <name evidence="13" type="ORF">DCO16_02890</name>
</gene>
<dbReference type="SUPFAM" id="SSF52374">
    <property type="entry name" value="Nucleotidylyl transferase"/>
    <property type="match status" value="1"/>
</dbReference>
<keyword evidence="5 11" id="KW-0808">Transferase</keyword>
<evidence type="ECO:0000256" key="11">
    <source>
        <dbReference type="HAMAP-Rule" id="MF_00244"/>
    </source>
</evidence>
<dbReference type="EC" id="2.7.7.18" evidence="11"/>
<comment type="pathway">
    <text evidence="2 11">Cofactor biosynthesis; NAD(+) biosynthesis; deamido-NAD(+) from nicotinate D-ribonucleotide: step 1/1.</text>
</comment>
<evidence type="ECO:0000256" key="7">
    <source>
        <dbReference type="ARBA" id="ARBA00022741"/>
    </source>
</evidence>
<evidence type="ECO:0000256" key="10">
    <source>
        <dbReference type="ARBA" id="ARBA00048721"/>
    </source>
</evidence>
<dbReference type="RefSeq" id="WP_173942265.1">
    <property type="nucleotide sequence ID" value="NZ_CBCSCD010000003.1"/>
</dbReference>
<keyword evidence="8 11" id="KW-0067">ATP-binding</keyword>
<comment type="catalytic activity">
    <reaction evidence="10 11">
        <text>nicotinate beta-D-ribonucleotide + ATP + H(+) = deamido-NAD(+) + diphosphate</text>
        <dbReference type="Rhea" id="RHEA:22860"/>
        <dbReference type="ChEBI" id="CHEBI:15378"/>
        <dbReference type="ChEBI" id="CHEBI:30616"/>
        <dbReference type="ChEBI" id="CHEBI:33019"/>
        <dbReference type="ChEBI" id="CHEBI:57502"/>
        <dbReference type="ChEBI" id="CHEBI:58437"/>
        <dbReference type="EC" id="2.7.7.18"/>
    </reaction>
</comment>
<keyword evidence="9 11" id="KW-0520">NAD</keyword>
<protein>
    <recommendedName>
        <fullName evidence="11">Probable nicotinate-nucleotide adenylyltransferase</fullName>
        <ecNumber evidence="11">2.7.7.18</ecNumber>
    </recommendedName>
    <alternativeName>
        <fullName evidence="11">Deamido-NAD(+) diphosphorylase</fullName>
    </alternativeName>
    <alternativeName>
        <fullName evidence="11">Deamido-NAD(+) pyrophosphorylase</fullName>
    </alternativeName>
    <alternativeName>
        <fullName evidence="11">Nicotinate mononucleotide adenylyltransferase</fullName>
        <shortName evidence="11">NaMN adenylyltransferase</shortName>
    </alternativeName>
</protein>
<keyword evidence="7 11" id="KW-0547">Nucleotide-binding</keyword>
<dbReference type="PANTHER" id="PTHR39321">
    <property type="entry name" value="NICOTINATE-NUCLEOTIDE ADENYLYLTRANSFERASE-RELATED"/>
    <property type="match status" value="1"/>
</dbReference>
<dbReference type="EMBL" id="CP028941">
    <property type="protein sequence ID" value="QKM62113.1"/>
    <property type="molecule type" value="Genomic_DNA"/>
</dbReference>
<evidence type="ECO:0000256" key="2">
    <source>
        <dbReference type="ARBA" id="ARBA00005019"/>
    </source>
</evidence>
<dbReference type="InterPro" id="IPR004821">
    <property type="entry name" value="Cyt_trans-like"/>
</dbReference>
<evidence type="ECO:0000256" key="9">
    <source>
        <dbReference type="ARBA" id="ARBA00023027"/>
    </source>
</evidence>
<keyword evidence="6 11" id="KW-0548">Nucleotidyltransferase</keyword>
<dbReference type="PANTHER" id="PTHR39321:SF3">
    <property type="entry name" value="PHOSPHOPANTETHEINE ADENYLYLTRANSFERASE"/>
    <property type="match status" value="1"/>
</dbReference>
<evidence type="ECO:0000256" key="4">
    <source>
        <dbReference type="ARBA" id="ARBA00022642"/>
    </source>
</evidence>
<keyword evidence="4 11" id="KW-0662">Pyridine nucleotide biosynthesis</keyword>
<evidence type="ECO:0000256" key="1">
    <source>
        <dbReference type="ARBA" id="ARBA00002324"/>
    </source>
</evidence>
<evidence type="ECO:0000259" key="12">
    <source>
        <dbReference type="Pfam" id="PF01467"/>
    </source>
</evidence>
<organism evidence="13 14">
    <name type="scientific">Polynucleobacter antarcticus</name>
    <dbReference type="NCBI Taxonomy" id="1743162"/>
    <lineage>
        <taxon>Bacteria</taxon>
        <taxon>Pseudomonadati</taxon>
        <taxon>Pseudomonadota</taxon>
        <taxon>Betaproteobacteria</taxon>
        <taxon>Burkholderiales</taxon>
        <taxon>Burkholderiaceae</taxon>
        <taxon>Polynucleobacter</taxon>
    </lineage>
</organism>
<evidence type="ECO:0000313" key="14">
    <source>
        <dbReference type="Proteomes" id="UP000500806"/>
    </source>
</evidence>
<dbReference type="CDD" id="cd02165">
    <property type="entry name" value="NMNAT"/>
    <property type="match status" value="1"/>
</dbReference>